<keyword evidence="1" id="KW-0597">Phosphoprotein</keyword>
<keyword evidence="4" id="KW-1185">Reference proteome</keyword>
<dbReference type="Pfam" id="PF00072">
    <property type="entry name" value="Response_reg"/>
    <property type="match status" value="1"/>
</dbReference>
<dbReference type="Proteomes" id="UP000474175">
    <property type="component" value="Unassembled WGS sequence"/>
</dbReference>
<dbReference type="EMBL" id="JAAFZH010000001">
    <property type="protein sequence ID" value="NDU93927.1"/>
    <property type="molecule type" value="Genomic_DNA"/>
</dbReference>
<dbReference type="PROSITE" id="PS50110">
    <property type="entry name" value="RESPONSE_REGULATORY"/>
    <property type="match status" value="1"/>
</dbReference>
<gene>
    <name evidence="3" type="ORF">GK108_03505</name>
</gene>
<feature type="domain" description="Response regulatory" evidence="2">
    <location>
        <begin position="7"/>
        <end position="134"/>
    </location>
</feature>
<dbReference type="PANTHER" id="PTHR44520">
    <property type="entry name" value="RESPONSE REGULATOR RCP1-RELATED"/>
    <property type="match status" value="1"/>
</dbReference>
<proteinExistence type="predicted"/>
<protein>
    <submittedName>
        <fullName evidence="3">Response regulator</fullName>
    </submittedName>
</protein>
<dbReference type="PANTHER" id="PTHR44520:SF2">
    <property type="entry name" value="RESPONSE REGULATOR RCP1"/>
    <property type="match status" value="1"/>
</dbReference>
<dbReference type="RefSeq" id="WP_163942796.1">
    <property type="nucleotide sequence ID" value="NZ_JAAFZH010000001.1"/>
</dbReference>
<evidence type="ECO:0000259" key="2">
    <source>
        <dbReference type="PROSITE" id="PS50110"/>
    </source>
</evidence>
<evidence type="ECO:0000313" key="4">
    <source>
        <dbReference type="Proteomes" id="UP000474175"/>
    </source>
</evidence>
<dbReference type="InterPro" id="IPR011006">
    <property type="entry name" value="CheY-like_superfamily"/>
</dbReference>
<feature type="modified residue" description="4-aspartylphosphate" evidence="1">
    <location>
        <position position="64"/>
    </location>
</feature>
<dbReference type="InterPro" id="IPR052893">
    <property type="entry name" value="TCS_response_regulator"/>
</dbReference>
<dbReference type="SMART" id="SM00448">
    <property type="entry name" value="REC"/>
    <property type="match status" value="1"/>
</dbReference>
<dbReference type="SUPFAM" id="SSF52172">
    <property type="entry name" value="CheY-like"/>
    <property type="match status" value="1"/>
</dbReference>
<dbReference type="Gene3D" id="3.40.50.2300">
    <property type="match status" value="1"/>
</dbReference>
<organism evidence="3 4">
    <name type="scientific">Spirosoma terrae</name>
    <dbReference type="NCBI Taxonomy" id="1968276"/>
    <lineage>
        <taxon>Bacteria</taxon>
        <taxon>Pseudomonadati</taxon>
        <taxon>Bacteroidota</taxon>
        <taxon>Cytophagia</taxon>
        <taxon>Cytophagales</taxon>
        <taxon>Cytophagaceae</taxon>
        <taxon>Spirosoma</taxon>
    </lineage>
</organism>
<comment type="caution">
    <text evidence="3">The sequence shown here is derived from an EMBL/GenBank/DDBJ whole genome shotgun (WGS) entry which is preliminary data.</text>
</comment>
<reference evidence="3 4" key="1">
    <citation type="submission" date="2020-02" db="EMBL/GenBank/DDBJ databases">
        <title>Draft genome sequence of two Spirosoma agri KCTC 52727 and Spirosoma terrae KCTC 52035.</title>
        <authorList>
            <person name="Rojas J."/>
            <person name="Ambika Manirajan B."/>
            <person name="Suarez C."/>
            <person name="Ratering S."/>
            <person name="Schnell S."/>
        </authorList>
    </citation>
    <scope>NUCLEOTIDE SEQUENCE [LARGE SCALE GENOMIC DNA]</scope>
    <source>
        <strain evidence="3 4">KCTC 52035</strain>
    </source>
</reference>
<dbReference type="GO" id="GO:0000160">
    <property type="term" value="P:phosphorelay signal transduction system"/>
    <property type="evidence" value="ECO:0007669"/>
    <property type="project" value="InterPro"/>
</dbReference>
<dbReference type="InterPro" id="IPR001789">
    <property type="entry name" value="Sig_transdc_resp-reg_receiver"/>
</dbReference>
<evidence type="ECO:0000313" key="3">
    <source>
        <dbReference type="EMBL" id="NDU93927.1"/>
    </source>
</evidence>
<accession>A0A6L9L3E8</accession>
<sequence length="138" mass="15894">MRKPIRCILLIDDDPDDNYLHQLVIDESGLFDTVRIVENGQKGLDYLAQTDHPDYVRPDVILLDINMPGMNGFEFLERYGQLNQSLRSRLVLLMLTTSINSADTKRANQIDDVKGYLPKPLTRAMLEKIMNDYPREAL</sequence>
<name>A0A6L9L3E8_9BACT</name>
<evidence type="ECO:0000256" key="1">
    <source>
        <dbReference type="PROSITE-ProRule" id="PRU00169"/>
    </source>
</evidence>
<dbReference type="AlphaFoldDB" id="A0A6L9L3E8"/>